<dbReference type="GO" id="GO:0016887">
    <property type="term" value="F:ATP hydrolysis activity"/>
    <property type="evidence" value="ECO:0007669"/>
    <property type="project" value="TreeGrafter"/>
</dbReference>
<dbReference type="GO" id="GO:0005886">
    <property type="term" value="C:plasma membrane"/>
    <property type="evidence" value="ECO:0007669"/>
    <property type="project" value="TreeGrafter"/>
</dbReference>
<evidence type="ECO:0000313" key="5">
    <source>
        <dbReference type="EMBL" id="SMC28483.1"/>
    </source>
</evidence>
<dbReference type="Gene3D" id="3.40.50.300">
    <property type="entry name" value="P-loop containing nucleotide triphosphate hydrolases"/>
    <property type="match status" value="1"/>
</dbReference>
<reference evidence="5 6" key="1">
    <citation type="submission" date="2017-04" db="EMBL/GenBank/DDBJ databases">
        <authorList>
            <person name="Afonso C.L."/>
            <person name="Miller P.J."/>
            <person name="Scott M.A."/>
            <person name="Spackman E."/>
            <person name="Goraichik I."/>
            <person name="Dimitrov K.M."/>
            <person name="Suarez D.L."/>
            <person name="Swayne D.E."/>
        </authorList>
    </citation>
    <scope>NUCLEOTIDE SEQUENCE [LARGE SCALE GENOMIC DNA]</scope>
    <source>
        <strain evidence="5 6">DSM 13146</strain>
    </source>
</reference>
<evidence type="ECO:0000313" key="6">
    <source>
        <dbReference type="Proteomes" id="UP000192783"/>
    </source>
</evidence>
<dbReference type="Proteomes" id="UP000192783">
    <property type="component" value="Unassembled WGS sequence"/>
</dbReference>
<name>A0A1W1XX16_9BACT</name>
<evidence type="ECO:0000256" key="1">
    <source>
        <dbReference type="ARBA" id="ARBA00006611"/>
    </source>
</evidence>
<evidence type="ECO:0000256" key="3">
    <source>
        <dbReference type="ARBA" id="ARBA00022840"/>
    </source>
</evidence>
<dbReference type="EMBL" id="FWXF01000036">
    <property type="protein sequence ID" value="SMC28483.1"/>
    <property type="molecule type" value="Genomic_DNA"/>
</dbReference>
<dbReference type="Pfam" id="PF00437">
    <property type="entry name" value="T2SSE"/>
    <property type="match status" value="1"/>
</dbReference>
<organism evidence="5 6">
    <name type="scientific">Desulfacinum hydrothermale DSM 13146</name>
    <dbReference type="NCBI Taxonomy" id="1121390"/>
    <lineage>
        <taxon>Bacteria</taxon>
        <taxon>Pseudomonadati</taxon>
        <taxon>Thermodesulfobacteriota</taxon>
        <taxon>Syntrophobacteria</taxon>
        <taxon>Syntrophobacterales</taxon>
        <taxon>Syntrophobacteraceae</taxon>
        <taxon>Desulfacinum</taxon>
    </lineage>
</organism>
<dbReference type="PANTHER" id="PTHR30258:SF2">
    <property type="entry name" value="COMG OPERON PROTEIN 1"/>
    <property type="match status" value="1"/>
</dbReference>
<dbReference type="Gene3D" id="3.30.450.90">
    <property type="match status" value="1"/>
</dbReference>
<keyword evidence="6" id="KW-1185">Reference proteome</keyword>
<comment type="similarity">
    <text evidence="1">Belongs to the GSP E family.</text>
</comment>
<gene>
    <name evidence="5" type="ORF">SAMN02746041_03265</name>
</gene>
<dbReference type="AlphaFoldDB" id="A0A1W1XX16"/>
<evidence type="ECO:0000256" key="2">
    <source>
        <dbReference type="ARBA" id="ARBA00022741"/>
    </source>
</evidence>
<feature type="domain" description="Bacterial type II secretion system protein E" evidence="4">
    <location>
        <begin position="216"/>
        <end position="230"/>
    </location>
</feature>
<dbReference type="OrthoDB" id="244550at2"/>
<dbReference type="CDD" id="cd01129">
    <property type="entry name" value="PulE-GspE-like"/>
    <property type="match status" value="1"/>
</dbReference>
<proteinExistence type="inferred from homology"/>
<dbReference type="InterPro" id="IPR001482">
    <property type="entry name" value="T2SS/T4SS_dom"/>
</dbReference>
<dbReference type="RefSeq" id="WP_084059134.1">
    <property type="nucleotide sequence ID" value="NZ_FWXF01000036.1"/>
</dbReference>
<dbReference type="GO" id="GO:0005524">
    <property type="term" value="F:ATP binding"/>
    <property type="evidence" value="ECO:0007669"/>
    <property type="project" value="UniProtKB-KW"/>
</dbReference>
<dbReference type="PROSITE" id="PS00662">
    <property type="entry name" value="T2SP_E"/>
    <property type="match status" value="1"/>
</dbReference>
<evidence type="ECO:0000259" key="4">
    <source>
        <dbReference type="PROSITE" id="PS00662"/>
    </source>
</evidence>
<protein>
    <submittedName>
        <fullName evidence="5">Type II secretory pathway ATPase GspE/PulE or T4P pilus assembly pathway ATPase PilB</fullName>
    </submittedName>
</protein>
<dbReference type="SUPFAM" id="SSF52540">
    <property type="entry name" value="P-loop containing nucleoside triphosphate hydrolases"/>
    <property type="match status" value="1"/>
</dbReference>
<keyword evidence="3" id="KW-0067">ATP-binding</keyword>
<accession>A0A1W1XX16</accession>
<keyword evidence="2" id="KW-0547">Nucleotide-binding</keyword>
<dbReference type="STRING" id="1121390.SAMN02746041_03265"/>
<sequence length="408" mass="45919">MNKPPLFVSTGTRDQEVANFLNNLFVQAVRWKVSDIHIEDYEDGVRIRLRHNGLLVEQYKNLDKHFGRELGSKIRARAKLPLSDRETPLDGRIILHIEGRYVDVRVSIVPTSHGESIVCRLLDQQNAGMPFEAIEMTSEVRAAIRRAMERPDGMLLASGPTGSGKTTTLYSVLHELNEPTKKIITIEDPVEYRLPYACQIPVSVNTSFPRAIRAVLRQDPDIILVGEIRDSETAKVSIQAAMTGHLVLSSIHANDAPTTITRLMDLMEDAEGRKADPYLLELTLSGIIAQRLVRVLCPKCKQPGPPENGEALWLKRIGYDPQQMTVYYPVGCEECHNIGFVGQTPIIEYLEITPEIRRTIKTRNRENLQKVALKQPQYQPLIHGAISKAISGITSLKEIRRVIRDAEI</sequence>
<dbReference type="PANTHER" id="PTHR30258">
    <property type="entry name" value="TYPE II SECRETION SYSTEM PROTEIN GSPE-RELATED"/>
    <property type="match status" value="1"/>
</dbReference>
<dbReference type="InterPro" id="IPR027417">
    <property type="entry name" value="P-loop_NTPase"/>
</dbReference>